<reference evidence="4" key="2">
    <citation type="journal article" date="2024" name="Plant">
        <title>Genomic evolution and insights into agronomic trait innovations of Sesamum species.</title>
        <authorList>
            <person name="Miao H."/>
            <person name="Wang L."/>
            <person name="Qu L."/>
            <person name="Liu H."/>
            <person name="Sun Y."/>
            <person name="Le M."/>
            <person name="Wang Q."/>
            <person name="Wei S."/>
            <person name="Zheng Y."/>
            <person name="Lin W."/>
            <person name="Duan Y."/>
            <person name="Cao H."/>
            <person name="Xiong S."/>
            <person name="Wang X."/>
            <person name="Wei L."/>
            <person name="Li C."/>
            <person name="Ma Q."/>
            <person name="Ju M."/>
            <person name="Zhao R."/>
            <person name="Li G."/>
            <person name="Mu C."/>
            <person name="Tian Q."/>
            <person name="Mei H."/>
            <person name="Zhang T."/>
            <person name="Gao T."/>
            <person name="Zhang H."/>
        </authorList>
    </citation>
    <scope>NUCLEOTIDE SEQUENCE</scope>
    <source>
        <strain evidence="4">3651</strain>
    </source>
</reference>
<dbReference type="InterPro" id="IPR040256">
    <property type="entry name" value="At4g02000-like"/>
</dbReference>
<evidence type="ECO:0000313" key="4">
    <source>
        <dbReference type="EMBL" id="KAK4424810.1"/>
    </source>
</evidence>
<evidence type="ECO:0000259" key="3">
    <source>
        <dbReference type="Pfam" id="PF14392"/>
    </source>
</evidence>
<keyword evidence="5" id="KW-1185">Reference proteome</keyword>
<feature type="domain" description="Zinc knuckle CX2CX4HX4C" evidence="3">
    <location>
        <begin position="161"/>
        <end position="193"/>
    </location>
</feature>
<proteinExistence type="predicted"/>
<dbReference type="Pfam" id="PF14111">
    <property type="entry name" value="DUF4283"/>
    <property type="match status" value="1"/>
</dbReference>
<evidence type="ECO:0008006" key="6">
    <source>
        <dbReference type="Google" id="ProtNLM"/>
    </source>
</evidence>
<organism evidence="4 5">
    <name type="scientific">Sesamum alatum</name>
    <dbReference type="NCBI Taxonomy" id="300844"/>
    <lineage>
        <taxon>Eukaryota</taxon>
        <taxon>Viridiplantae</taxon>
        <taxon>Streptophyta</taxon>
        <taxon>Embryophyta</taxon>
        <taxon>Tracheophyta</taxon>
        <taxon>Spermatophyta</taxon>
        <taxon>Magnoliopsida</taxon>
        <taxon>eudicotyledons</taxon>
        <taxon>Gunneridae</taxon>
        <taxon>Pentapetalae</taxon>
        <taxon>asterids</taxon>
        <taxon>lamiids</taxon>
        <taxon>Lamiales</taxon>
        <taxon>Pedaliaceae</taxon>
        <taxon>Sesamum</taxon>
    </lineage>
</organism>
<dbReference type="Proteomes" id="UP001293254">
    <property type="component" value="Unassembled WGS sequence"/>
</dbReference>
<dbReference type="PANTHER" id="PTHR31286:SF167">
    <property type="entry name" value="OS09G0268800 PROTEIN"/>
    <property type="match status" value="1"/>
</dbReference>
<dbReference type="PANTHER" id="PTHR31286">
    <property type="entry name" value="GLYCINE-RICH CELL WALL STRUCTURAL PROTEIN 1.8-LIKE"/>
    <property type="match status" value="1"/>
</dbReference>
<dbReference type="InterPro" id="IPR025836">
    <property type="entry name" value="Zn_knuckle_CX2CX4HX4C"/>
</dbReference>
<accession>A0AAE1Y6W6</accession>
<dbReference type="InterPro" id="IPR025558">
    <property type="entry name" value="DUF4283"/>
</dbReference>
<dbReference type="AlphaFoldDB" id="A0AAE1Y6W6"/>
<gene>
    <name evidence="4" type="ORF">Salat_1674600</name>
</gene>
<reference evidence="4" key="1">
    <citation type="submission" date="2020-06" db="EMBL/GenBank/DDBJ databases">
        <authorList>
            <person name="Li T."/>
            <person name="Hu X."/>
            <person name="Zhang T."/>
            <person name="Song X."/>
            <person name="Zhang H."/>
            <person name="Dai N."/>
            <person name="Sheng W."/>
            <person name="Hou X."/>
            <person name="Wei L."/>
        </authorList>
    </citation>
    <scope>NUCLEOTIDE SEQUENCE</scope>
    <source>
        <strain evidence="4">3651</strain>
        <tissue evidence="4">Leaf</tissue>
    </source>
</reference>
<feature type="region of interest" description="Disordered" evidence="1">
    <location>
        <begin position="228"/>
        <end position="278"/>
    </location>
</feature>
<protein>
    <recommendedName>
        <fullName evidence="6">CCHC-type domain-containing protein</fullName>
    </recommendedName>
</protein>
<evidence type="ECO:0000256" key="1">
    <source>
        <dbReference type="SAM" id="MobiDB-lite"/>
    </source>
</evidence>
<feature type="domain" description="DUF4283" evidence="2">
    <location>
        <begin position="10"/>
        <end position="88"/>
    </location>
</feature>
<dbReference type="Pfam" id="PF14392">
    <property type="entry name" value="zf-CCHC_4"/>
    <property type="match status" value="1"/>
</dbReference>
<comment type="caution">
    <text evidence="4">The sequence shown here is derived from an EMBL/GenBank/DDBJ whole genome shotgun (WGS) entry which is preliminary data.</text>
</comment>
<evidence type="ECO:0000313" key="5">
    <source>
        <dbReference type="Proteomes" id="UP001293254"/>
    </source>
</evidence>
<evidence type="ECO:0000259" key="2">
    <source>
        <dbReference type="Pfam" id="PF14111"/>
    </source>
</evidence>
<sequence>MDPTSFSEGLTIVGKVLADKQLNYGVVKSTFLKAWAPKGDVKVNFLEPNTFAFIFNLKDDAKKILELSPWSFRGHHVITKIWNPDQAFSELDFGKSEIWIQAFNIPVSLMTTNTAKLIGDEVGAFIRSDVEVDRNLWRKAMKIRVSLDLSKLLVASIKLPREDAALINVNLRYGRLPDFCYGCGLIGHKFTACISSQTQTNTQTLHHPSSPNKPQMWTQQWGPWLKTEQTHQSRNHQNLQKTQMTQNTNQPVSTDHNPNSALNSKKPTAPIQKSSSGTMNLRLDHGNCMNVERALLCSNKVPAGSKCPQKSSAIDTSTLINAATEQKSTLQENESLEINANLPFCVTSNLGPGHQNFFQVNKKPLKVDSRQKAHPLPGSKIRIIPDMADLQSNEKETSSSVTISHPTYTDLNMHEVVLIEEKSLTIKERRCVKVKRNILSSLRNADIGKAYPKISEVEGPEGPNE</sequence>
<name>A0AAE1Y6W6_9LAMI</name>
<dbReference type="EMBL" id="JACGWO010000006">
    <property type="protein sequence ID" value="KAK4424810.1"/>
    <property type="molecule type" value="Genomic_DNA"/>
</dbReference>
<feature type="compositionally biased region" description="Polar residues" evidence="1">
    <location>
        <begin position="230"/>
        <end position="278"/>
    </location>
</feature>